<keyword evidence="3" id="KW-1185">Reference proteome</keyword>
<dbReference type="GO" id="GO:0005525">
    <property type="term" value="F:GTP binding"/>
    <property type="evidence" value="ECO:0007669"/>
    <property type="project" value="InterPro"/>
</dbReference>
<dbReference type="GO" id="GO:0005737">
    <property type="term" value="C:cytoplasm"/>
    <property type="evidence" value="ECO:0007669"/>
    <property type="project" value="TreeGrafter"/>
</dbReference>
<dbReference type="OrthoDB" id="10268034at2759"/>
<dbReference type="OMA" id="WRQLRIN"/>
<dbReference type="InterPro" id="IPR006073">
    <property type="entry name" value="GTP-bd"/>
</dbReference>
<accession>W6US72</accession>
<dbReference type="Proteomes" id="UP000019149">
    <property type="component" value="Unassembled WGS sequence"/>
</dbReference>
<evidence type="ECO:0000259" key="1">
    <source>
        <dbReference type="PROSITE" id="PS51705"/>
    </source>
</evidence>
<dbReference type="Pfam" id="PF01926">
    <property type="entry name" value="MMR_HSR1"/>
    <property type="match status" value="1"/>
</dbReference>
<dbReference type="InterPro" id="IPR027417">
    <property type="entry name" value="P-loop_NTPase"/>
</dbReference>
<organism evidence="2 3">
    <name type="scientific">Echinococcus granulosus</name>
    <name type="common">Hydatid tapeworm</name>
    <dbReference type="NCBI Taxonomy" id="6210"/>
    <lineage>
        <taxon>Eukaryota</taxon>
        <taxon>Metazoa</taxon>
        <taxon>Spiralia</taxon>
        <taxon>Lophotrochozoa</taxon>
        <taxon>Platyhelminthes</taxon>
        <taxon>Cestoda</taxon>
        <taxon>Eucestoda</taxon>
        <taxon>Cyclophyllidea</taxon>
        <taxon>Taeniidae</taxon>
        <taxon>Echinococcus</taxon>
        <taxon>Echinococcus granulosus group</taxon>
    </lineage>
</organism>
<dbReference type="STRING" id="6210.W6US72"/>
<dbReference type="PANTHER" id="PTHR10229:SF0">
    <property type="entry name" value="GTP-BINDING PROTEIN 6-RELATED"/>
    <property type="match status" value="1"/>
</dbReference>
<comment type="caution">
    <text evidence="2">The sequence shown here is derived from an EMBL/GenBank/DDBJ whole genome shotgun (WGS) entry which is preliminary data.</text>
</comment>
<dbReference type="PROSITE" id="PS51705">
    <property type="entry name" value="G_HFLX"/>
    <property type="match status" value="1"/>
</dbReference>
<feature type="domain" description="Hflx-type G" evidence="1">
    <location>
        <begin position="273"/>
        <end position="378"/>
    </location>
</feature>
<dbReference type="AlphaFoldDB" id="W6US72"/>
<proteinExistence type="predicted"/>
<evidence type="ECO:0000313" key="2">
    <source>
        <dbReference type="EMBL" id="EUB63486.1"/>
    </source>
</evidence>
<dbReference type="InterPro" id="IPR030394">
    <property type="entry name" value="G_HFLX_dom"/>
</dbReference>
<dbReference type="PANTHER" id="PTHR10229">
    <property type="entry name" value="GTP-BINDING PROTEIN HFLX"/>
    <property type="match status" value="1"/>
</dbReference>
<dbReference type="SUPFAM" id="SSF52540">
    <property type="entry name" value="P-loop containing nucleoside triphosphate hydrolases"/>
    <property type="match status" value="1"/>
</dbReference>
<gene>
    <name evidence="2" type="ORF">EGR_01568</name>
</gene>
<evidence type="ECO:0000313" key="3">
    <source>
        <dbReference type="Proteomes" id="UP000019149"/>
    </source>
</evidence>
<name>W6US72_ECHGR</name>
<sequence length="534" mass="59941">MACVVRIARVVGNKWIDSIRLNTFGRTFSLFNGFSQLDFLPPEYVMPLSSTHNVLIVQPVVQKAELRRQLDLNASSAGAMELGQMVKGPNEQEARSLVDSLNGWTVEDVVYMNVRSGGLRNDQFFSKGVWHDLTALVKHRLMPSSDESRQPITAIFVNWRQLRINQLIEMQKTWRCPVFDRYTLVVQLFLLRARSRVARAQAQLAELSFVRSRLAADATAASARAPSRVRNLDHLRRVLDEQKHKLTTILMEEERRKELNRTKRRQRTLNRLPVVAVIGYTNAGKTSLIRALSGCSRMIASPRVFTTLDVTHHAARLPTPIDVGSEGVGGVGTPGLRLLLLDTIGFMADLPRDLIAAFRATLIECLDAEIILHVIDASKPNWQKFAAYIERVLRDGGIHVRRPGELAPTTDRQGCISPFLIRIGNKLDLGIITDSSLKSSSMQLDVEVSCIRNTGIVELGSLIESCLISGFGWSKRKLRIPQGSETLRWLYANAMVVRVSSCPEDAEKLICEVIFNEAIWNRFKSQFASILCSK</sequence>
<protein>
    <submittedName>
        <fullName evidence="2">GTP-binding protein 6</fullName>
    </submittedName>
</protein>
<reference evidence="2 3" key="1">
    <citation type="journal article" date="2013" name="Nat. Genet.">
        <title>The genome of the hydatid tapeworm Echinococcus granulosus.</title>
        <authorList>
            <person name="Zheng H."/>
            <person name="Zhang W."/>
            <person name="Zhang L."/>
            <person name="Zhang Z."/>
            <person name="Li J."/>
            <person name="Lu G."/>
            <person name="Zhu Y."/>
            <person name="Wang Y."/>
            <person name="Huang Y."/>
            <person name="Liu J."/>
            <person name="Kang H."/>
            <person name="Chen J."/>
            <person name="Wang L."/>
            <person name="Chen A."/>
            <person name="Yu S."/>
            <person name="Gao Z."/>
            <person name="Jin L."/>
            <person name="Gu W."/>
            <person name="Wang Z."/>
            <person name="Zhao L."/>
            <person name="Shi B."/>
            <person name="Wen H."/>
            <person name="Lin R."/>
            <person name="Jones M.K."/>
            <person name="Brejova B."/>
            <person name="Vinar T."/>
            <person name="Zhao G."/>
            <person name="McManus D.P."/>
            <person name="Chen Z."/>
            <person name="Zhou Y."/>
            <person name="Wang S."/>
        </authorList>
    </citation>
    <scope>NUCLEOTIDE SEQUENCE [LARGE SCALE GENOMIC DNA]</scope>
</reference>
<dbReference type="GeneID" id="36337283"/>
<dbReference type="Gene3D" id="3.40.50.300">
    <property type="entry name" value="P-loop containing nucleotide triphosphate hydrolases"/>
    <property type="match status" value="1"/>
</dbReference>
<dbReference type="InterPro" id="IPR016496">
    <property type="entry name" value="GTPase_HflX"/>
</dbReference>
<dbReference type="Gene3D" id="3.40.50.11060">
    <property type="entry name" value="GTPase HflX, N-terminal domain"/>
    <property type="match status" value="1"/>
</dbReference>
<dbReference type="EMBL" id="APAU02000006">
    <property type="protein sequence ID" value="EUB63486.1"/>
    <property type="molecule type" value="Genomic_DNA"/>
</dbReference>
<dbReference type="CTD" id="36337283"/>
<dbReference type="InterPro" id="IPR042108">
    <property type="entry name" value="GTPase_HflX_N_sf"/>
</dbReference>
<dbReference type="RefSeq" id="XP_024354682.1">
    <property type="nucleotide sequence ID" value="XM_024490817.1"/>
</dbReference>
<dbReference type="GO" id="GO:0043022">
    <property type="term" value="F:ribosome binding"/>
    <property type="evidence" value="ECO:0007669"/>
    <property type="project" value="TreeGrafter"/>
</dbReference>
<dbReference type="KEGG" id="egl:EGR_01568"/>